<gene>
    <name evidence="9" type="primary">livF_18</name>
    <name evidence="9" type="ORF">VVAX_03614</name>
</gene>
<evidence type="ECO:0000256" key="3">
    <source>
        <dbReference type="ARBA" id="ARBA00022475"/>
    </source>
</evidence>
<dbReference type="InterPro" id="IPR017871">
    <property type="entry name" value="ABC_transporter-like_CS"/>
</dbReference>
<comment type="similarity">
    <text evidence="1">Belongs to the ABC transporter superfamily.</text>
</comment>
<keyword evidence="3" id="KW-0472">Membrane</keyword>
<reference evidence="9" key="1">
    <citation type="submission" date="2019-12" db="EMBL/GenBank/DDBJ databases">
        <authorList>
            <person name="Cremers G."/>
        </authorList>
    </citation>
    <scope>NUCLEOTIDE SEQUENCE</scope>
    <source>
        <strain evidence="9">Vvax</strain>
    </source>
</reference>
<dbReference type="InterPro" id="IPR003439">
    <property type="entry name" value="ABC_transporter-like_ATP-bd"/>
</dbReference>
<dbReference type="AlphaFoldDB" id="A0A679JBS3"/>
<sequence>MLELESIRVAYGQATALWDVSLSIAKGELLCIVGPNSAGKSTLINAVAGLHRISAGRMRFEGQDISRLAPHRFCAQGIALVPEGRRLFTEMTVRENLELGSYLRAARLERARSLEHVCALFPALKEKLEQPAGSLSGGQQQMVAIGRALMARPKLLLLDEPSLGLAPSIVLDMFTAIRRIHAEGIAVLLVEQNVGMALDVAERAAVLEEGRIVALGRPDDLMARPELRRAYLGLDAGDEAATSNASARGVPATHGDSAGAAPSTTAARH</sequence>
<evidence type="ECO:0000256" key="6">
    <source>
        <dbReference type="ARBA" id="ARBA00022970"/>
    </source>
</evidence>
<feature type="domain" description="ABC transporter" evidence="8">
    <location>
        <begin position="2"/>
        <end position="234"/>
    </location>
</feature>
<keyword evidence="2" id="KW-0813">Transport</keyword>
<dbReference type="InterPro" id="IPR027417">
    <property type="entry name" value="P-loop_NTPase"/>
</dbReference>
<dbReference type="GO" id="GO:0005524">
    <property type="term" value="F:ATP binding"/>
    <property type="evidence" value="ECO:0007669"/>
    <property type="project" value="UniProtKB-KW"/>
</dbReference>
<dbReference type="InterPro" id="IPR052156">
    <property type="entry name" value="BCAA_Transport_ATP-bd_LivF"/>
</dbReference>
<dbReference type="PANTHER" id="PTHR43820">
    <property type="entry name" value="HIGH-AFFINITY BRANCHED-CHAIN AMINO ACID TRANSPORT ATP-BINDING PROTEIN LIVF"/>
    <property type="match status" value="1"/>
</dbReference>
<dbReference type="Pfam" id="PF00005">
    <property type="entry name" value="ABC_tran"/>
    <property type="match status" value="1"/>
</dbReference>
<dbReference type="Gene3D" id="3.40.50.300">
    <property type="entry name" value="P-loop containing nucleotide triphosphate hydrolases"/>
    <property type="match status" value="1"/>
</dbReference>
<proteinExistence type="inferred from homology"/>
<keyword evidence="3" id="KW-1003">Cell membrane</keyword>
<evidence type="ECO:0000256" key="2">
    <source>
        <dbReference type="ARBA" id="ARBA00022448"/>
    </source>
</evidence>
<keyword evidence="5 9" id="KW-0067">ATP-binding</keyword>
<dbReference type="InterPro" id="IPR003593">
    <property type="entry name" value="AAA+_ATPase"/>
</dbReference>
<dbReference type="EMBL" id="LR743507">
    <property type="protein sequence ID" value="CAA2106165.1"/>
    <property type="molecule type" value="Genomic_DNA"/>
</dbReference>
<dbReference type="SMART" id="SM00382">
    <property type="entry name" value="AAA"/>
    <property type="match status" value="1"/>
</dbReference>
<dbReference type="SUPFAM" id="SSF52540">
    <property type="entry name" value="P-loop containing nucleoside triphosphate hydrolases"/>
    <property type="match status" value="1"/>
</dbReference>
<accession>A0A679JBS3</accession>
<evidence type="ECO:0000256" key="4">
    <source>
        <dbReference type="ARBA" id="ARBA00022741"/>
    </source>
</evidence>
<dbReference type="GO" id="GO:0015658">
    <property type="term" value="F:branched-chain amino acid transmembrane transporter activity"/>
    <property type="evidence" value="ECO:0007669"/>
    <property type="project" value="TreeGrafter"/>
</dbReference>
<evidence type="ECO:0000259" key="8">
    <source>
        <dbReference type="PROSITE" id="PS50893"/>
    </source>
</evidence>
<name>A0A679JBS3_VARPD</name>
<evidence type="ECO:0000256" key="1">
    <source>
        <dbReference type="ARBA" id="ARBA00005417"/>
    </source>
</evidence>
<dbReference type="PROSITE" id="PS00211">
    <property type="entry name" value="ABC_TRANSPORTER_1"/>
    <property type="match status" value="1"/>
</dbReference>
<dbReference type="PANTHER" id="PTHR43820:SF4">
    <property type="entry name" value="HIGH-AFFINITY BRANCHED-CHAIN AMINO ACID TRANSPORT ATP-BINDING PROTEIN LIVF"/>
    <property type="match status" value="1"/>
</dbReference>
<keyword evidence="6" id="KW-0029">Amino-acid transport</keyword>
<dbReference type="CDD" id="cd03224">
    <property type="entry name" value="ABC_TM1139_LivF_branched"/>
    <property type="match status" value="1"/>
</dbReference>
<evidence type="ECO:0000256" key="7">
    <source>
        <dbReference type="SAM" id="MobiDB-lite"/>
    </source>
</evidence>
<dbReference type="GO" id="GO:0016887">
    <property type="term" value="F:ATP hydrolysis activity"/>
    <property type="evidence" value="ECO:0007669"/>
    <property type="project" value="InterPro"/>
</dbReference>
<protein>
    <submittedName>
        <fullName evidence="9">High-affinity branched-chain amino acid transport ATP-binding protein LivF</fullName>
    </submittedName>
</protein>
<evidence type="ECO:0000313" key="9">
    <source>
        <dbReference type="EMBL" id="CAA2106165.1"/>
    </source>
</evidence>
<evidence type="ECO:0000256" key="5">
    <source>
        <dbReference type="ARBA" id="ARBA00022840"/>
    </source>
</evidence>
<dbReference type="RefSeq" id="WP_339091191.1">
    <property type="nucleotide sequence ID" value="NZ_LR743507.1"/>
</dbReference>
<dbReference type="GO" id="GO:0015807">
    <property type="term" value="P:L-amino acid transport"/>
    <property type="evidence" value="ECO:0007669"/>
    <property type="project" value="TreeGrafter"/>
</dbReference>
<feature type="region of interest" description="Disordered" evidence="7">
    <location>
        <begin position="242"/>
        <end position="269"/>
    </location>
</feature>
<keyword evidence="4" id="KW-0547">Nucleotide-binding</keyword>
<organism evidence="9">
    <name type="scientific">Variovorax paradoxus</name>
    <dbReference type="NCBI Taxonomy" id="34073"/>
    <lineage>
        <taxon>Bacteria</taxon>
        <taxon>Pseudomonadati</taxon>
        <taxon>Pseudomonadota</taxon>
        <taxon>Betaproteobacteria</taxon>
        <taxon>Burkholderiales</taxon>
        <taxon>Comamonadaceae</taxon>
        <taxon>Variovorax</taxon>
    </lineage>
</organism>
<dbReference type="PROSITE" id="PS50893">
    <property type="entry name" value="ABC_TRANSPORTER_2"/>
    <property type="match status" value="1"/>
</dbReference>